<dbReference type="SUPFAM" id="SSF51735">
    <property type="entry name" value="NAD(P)-binding Rossmann-fold domains"/>
    <property type="match status" value="1"/>
</dbReference>
<comment type="caution">
    <text evidence="3">The sequence shown here is derived from an EMBL/GenBank/DDBJ whole genome shotgun (WGS) entry which is preliminary data.</text>
</comment>
<name>A0A505HPC0_ASPNG</name>
<sequence length="250" mass="26949">MRGRMRPAHIKSYSPPYPLDSPITAYAVAQVVHSTHASFKTGEIIYARLPIQEYSILSISPASTSEAGGETWTLENSLDGANSPVQKIPTPLPSGIELSQYVGILGMTGLTAYAGLFEIGEPKKGETVFVSSAAGAVGSVVGQLAKRIGLACGMVSQYNLKPEERYGLKNLYNVVTKRLRMRGFIVGDKDIGPKWIKERNEKVTAWLQEGSINAKEDITVGIENGPEAFVAMLRGENLGKAVLKIADPDL</sequence>
<evidence type="ECO:0000259" key="2">
    <source>
        <dbReference type="Pfam" id="PF16884"/>
    </source>
</evidence>
<dbReference type="VEuPathDB" id="FungiDB:An18g03210"/>
<proteinExistence type="predicted"/>
<dbReference type="InterPro" id="IPR045010">
    <property type="entry name" value="MDR_fam"/>
</dbReference>
<evidence type="ECO:0000313" key="4">
    <source>
        <dbReference type="Proteomes" id="UP000197666"/>
    </source>
</evidence>
<dbReference type="AlphaFoldDB" id="A0A505HPC0"/>
<gene>
    <name evidence="3" type="ORF">CAN33_0039380</name>
</gene>
<evidence type="ECO:0000313" key="3">
    <source>
        <dbReference type="EMBL" id="TPR01453.1"/>
    </source>
</evidence>
<dbReference type="VEuPathDB" id="FungiDB:ATCC64974_109280"/>
<dbReference type="SMR" id="A0A505HPC0"/>
<dbReference type="EMBL" id="NKJJ02000001">
    <property type="protein sequence ID" value="TPR01453.1"/>
    <property type="molecule type" value="Genomic_DNA"/>
</dbReference>
<dbReference type="CDD" id="cd05288">
    <property type="entry name" value="PGDH"/>
    <property type="match status" value="1"/>
</dbReference>
<dbReference type="SUPFAM" id="SSF50129">
    <property type="entry name" value="GroES-like"/>
    <property type="match status" value="1"/>
</dbReference>
<accession>A0A505HPC0</accession>
<dbReference type="InterPro" id="IPR011032">
    <property type="entry name" value="GroES-like_sf"/>
</dbReference>
<dbReference type="Gene3D" id="3.40.50.720">
    <property type="entry name" value="NAD(P)-binding Rossmann-like Domain"/>
    <property type="match status" value="2"/>
</dbReference>
<evidence type="ECO:0000256" key="1">
    <source>
        <dbReference type="ARBA" id="ARBA00023002"/>
    </source>
</evidence>
<organism evidence="3 4">
    <name type="scientific">Aspergillus niger</name>
    <dbReference type="NCBI Taxonomy" id="5061"/>
    <lineage>
        <taxon>Eukaryota</taxon>
        <taxon>Fungi</taxon>
        <taxon>Dikarya</taxon>
        <taxon>Ascomycota</taxon>
        <taxon>Pezizomycotina</taxon>
        <taxon>Eurotiomycetes</taxon>
        <taxon>Eurotiomycetidae</taxon>
        <taxon>Eurotiales</taxon>
        <taxon>Aspergillaceae</taxon>
        <taxon>Aspergillus</taxon>
        <taxon>Aspergillus subgen. Circumdati</taxon>
    </lineage>
</organism>
<dbReference type="Proteomes" id="UP000197666">
    <property type="component" value="Unassembled WGS sequence"/>
</dbReference>
<feature type="domain" description="Oxidoreductase N-terminal" evidence="2">
    <location>
        <begin position="1"/>
        <end position="58"/>
    </location>
</feature>
<dbReference type="VEuPathDB" id="FungiDB:ASPNIDRAFT2_1160462"/>
<dbReference type="InterPro" id="IPR041694">
    <property type="entry name" value="ADH_N_2"/>
</dbReference>
<dbReference type="VEuPathDB" id="FungiDB:M747DRAFT_292462"/>
<keyword evidence="1" id="KW-0560">Oxidoreductase</keyword>
<protein>
    <submittedName>
        <fullName evidence="3">Asparaginase family protein</fullName>
    </submittedName>
</protein>
<dbReference type="Gene3D" id="3.90.180.10">
    <property type="entry name" value="Medium-chain alcohol dehydrogenases, catalytic domain"/>
    <property type="match status" value="2"/>
</dbReference>
<dbReference type="PANTHER" id="PTHR43205:SF7">
    <property type="entry name" value="PROSTAGLANDIN REDUCTASE 1"/>
    <property type="match status" value="1"/>
</dbReference>
<reference evidence="4" key="1">
    <citation type="submission" date="2018-10" db="EMBL/GenBank/DDBJ databases">
        <title>FDA dAtabase for Regulatory Grade micrObial Sequences (FDA-ARGOS): Supporting development and validation of Infectious Disease Dx tests.</title>
        <authorList>
            <person name="Kerrigan L."/>
            <person name="Tallon L."/>
            <person name="Sadzewicz L."/>
            <person name="Sengamalay N."/>
            <person name="Ott S."/>
            <person name="Godinez A."/>
            <person name="Nagaraj S."/>
            <person name="Vavikolanu K."/>
            <person name="Nadendla S."/>
            <person name="George J."/>
            <person name="Sichtig H."/>
        </authorList>
    </citation>
    <scope>NUCLEOTIDE SEQUENCE [LARGE SCALE GENOMIC DNA]</scope>
    <source>
        <strain evidence="4">FDAARGOS_311</strain>
    </source>
</reference>
<dbReference type="GO" id="GO:0016628">
    <property type="term" value="F:oxidoreductase activity, acting on the CH-CH group of donors, NAD or NADP as acceptor"/>
    <property type="evidence" value="ECO:0007669"/>
    <property type="project" value="InterPro"/>
</dbReference>
<dbReference type="PANTHER" id="PTHR43205">
    <property type="entry name" value="PROSTAGLANDIN REDUCTASE"/>
    <property type="match status" value="1"/>
</dbReference>
<dbReference type="Pfam" id="PF16884">
    <property type="entry name" value="ADH_N_2"/>
    <property type="match status" value="1"/>
</dbReference>
<dbReference type="InterPro" id="IPR036291">
    <property type="entry name" value="NAD(P)-bd_dom_sf"/>
</dbReference>